<name>A0ABV5FVK1_9MICC</name>
<proteinExistence type="predicted"/>
<protein>
    <submittedName>
        <fullName evidence="1">Uncharacterized protein</fullName>
    </submittedName>
</protein>
<organism evidence="1 2">
    <name type="scientific">Citricoccus parietis</name>
    <dbReference type="NCBI Taxonomy" id="592307"/>
    <lineage>
        <taxon>Bacteria</taxon>
        <taxon>Bacillati</taxon>
        <taxon>Actinomycetota</taxon>
        <taxon>Actinomycetes</taxon>
        <taxon>Micrococcales</taxon>
        <taxon>Micrococcaceae</taxon>
        <taxon>Citricoccus</taxon>
    </lineage>
</organism>
<dbReference type="Proteomes" id="UP001589575">
    <property type="component" value="Unassembled WGS sequence"/>
</dbReference>
<reference evidence="1 2" key="1">
    <citation type="submission" date="2024-09" db="EMBL/GenBank/DDBJ databases">
        <authorList>
            <person name="Sun Q."/>
            <person name="Mori K."/>
        </authorList>
    </citation>
    <scope>NUCLEOTIDE SEQUENCE [LARGE SCALE GENOMIC DNA]</scope>
    <source>
        <strain evidence="1 2">CCM 7609</strain>
    </source>
</reference>
<gene>
    <name evidence="1" type="ORF">ACFFX0_05560</name>
</gene>
<accession>A0ABV5FVK1</accession>
<keyword evidence="2" id="KW-1185">Reference proteome</keyword>
<evidence type="ECO:0000313" key="1">
    <source>
        <dbReference type="EMBL" id="MFB9070686.1"/>
    </source>
</evidence>
<comment type="caution">
    <text evidence="1">The sequence shown here is derived from an EMBL/GenBank/DDBJ whole genome shotgun (WGS) entry which is preliminary data.</text>
</comment>
<evidence type="ECO:0000313" key="2">
    <source>
        <dbReference type="Proteomes" id="UP001589575"/>
    </source>
</evidence>
<dbReference type="EMBL" id="JBHMFI010000001">
    <property type="protein sequence ID" value="MFB9070686.1"/>
    <property type="molecule type" value="Genomic_DNA"/>
</dbReference>
<sequence length="237" mass="25475">MGPAGCIRVGQWPGTLPAFRPDGVAVAGGTRVPPLPCGPPQSTSQAVQQALVGVGVHLVGHLRVRSRRFVILSLRPEQVHALVLVGFDCSAPPPGPPPGGRARSRAGLPGELVVRPANIPDIRAVITRSGHILHEDAKHLCYVDCDIRMLSHQVSGPAECQANWIQFWRSKVRCARPNPLGGRLMRRYFPTDSVGRASNSVVADKGKLDSTDSGSWVRLLKAGQWELFLGMQISASQ</sequence>